<keyword evidence="2" id="KW-1185">Reference proteome</keyword>
<dbReference type="PANTHER" id="PTHR13147:SF5">
    <property type="entry name" value="FOUR-JOINTED BOX PROTEIN 1"/>
    <property type="match status" value="1"/>
</dbReference>
<gene>
    <name evidence="1" type="ORF">FSP39_011405</name>
</gene>
<dbReference type="EMBL" id="VSWD01000007">
    <property type="protein sequence ID" value="KAK3097612.1"/>
    <property type="molecule type" value="Genomic_DNA"/>
</dbReference>
<reference evidence="1" key="1">
    <citation type="submission" date="2019-08" db="EMBL/GenBank/DDBJ databases">
        <title>The improved chromosome-level genome for the pearl oyster Pinctada fucata martensii using PacBio sequencing and Hi-C.</title>
        <authorList>
            <person name="Zheng Z."/>
        </authorList>
    </citation>
    <scope>NUCLEOTIDE SEQUENCE</scope>
    <source>
        <strain evidence="1">ZZ-2019</strain>
        <tissue evidence="1">Adductor muscle</tissue>
    </source>
</reference>
<dbReference type="GO" id="GO:0007267">
    <property type="term" value="P:cell-cell signaling"/>
    <property type="evidence" value="ECO:0007669"/>
    <property type="project" value="TreeGrafter"/>
</dbReference>
<protein>
    <submittedName>
        <fullName evidence="1">Uncharacterized protein</fullName>
    </submittedName>
</protein>
<proteinExistence type="predicted"/>
<sequence length="454" mass="51382">MRKINVAIMTGLAFTFGIFLGLVIQLPVIPFPADDLEGLSNSPSRHLRIRRSLQNEVISGQVEGRDLNSRMGSAKSLKGGRDQILLQNPLSGLKPSLYGVVYPENNRTNSYLAKKTQTEPRVTGNYKDKTGTAEDLNIVVITQGKSPAKQNNTQLENTNNGGRLLSRLSDIVSGIFWSPRLEKECPKGFADDIQQDWKDKAKSMKIVKMEEGCGRMQNRLITFKDTTHACARYRLNTDQMQGEIFSFYLAKLLGINNVPPTSLHVVNSDSDQWSSVHSEIANSQWGDGKVVILTQYIEGLEPSYIPLEFRENNRKLHPTARTLLGTAKRDLCDLVQWSDLIIFDYLTANLDRVVNNMFNKQWNDQMMDSPAHNLERSRDGQLVFLDNESGLFHGYRLLDKYANYHKSLLDSLCVFRPSTAEAIEKLHTSQSIGDELHKLYRANEEFNSFIPKIP</sequence>
<evidence type="ECO:0000313" key="2">
    <source>
        <dbReference type="Proteomes" id="UP001186944"/>
    </source>
</evidence>
<comment type="caution">
    <text evidence="1">The sequence shown here is derived from an EMBL/GenBank/DDBJ whole genome shotgun (WGS) entry which is preliminary data.</text>
</comment>
<dbReference type="InterPro" id="IPR024868">
    <property type="entry name" value="FJX1/FJ"/>
</dbReference>
<dbReference type="PANTHER" id="PTHR13147">
    <property type="entry name" value="FOUR-JOINTED BOX PROTEIN 1"/>
    <property type="match status" value="1"/>
</dbReference>
<dbReference type="Proteomes" id="UP001186944">
    <property type="component" value="Unassembled WGS sequence"/>
</dbReference>
<evidence type="ECO:0000313" key="1">
    <source>
        <dbReference type="EMBL" id="KAK3097612.1"/>
    </source>
</evidence>
<dbReference type="PRINTS" id="PR02072">
    <property type="entry name" value="4JOINTEDBOX1"/>
</dbReference>
<dbReference type="AlphaFoldDB" id="A0AA88YE07"/>
<accession>A0AA88YE07</accession>
<dbReference type="GO" id="GO:0005615">
    <property type="term" value="C:extracellular space"/>
    <property type="evidence" value="ECO:0007669"/>
    <property type="project" value="TreeGrafter"/>
</dbReference>
<name>A0AA88YE07_PINIB</name>
<organism evidence="1 2">
    <name type="scientific">Pinctada imbricata</name>
    <name type="common">Atlantic pearl-oyster</name>
    <name type="synonym">Pinctada martensii</name>
    <dbReference type="NCBI Taxonomy" id="66713"/>
    <lineage>
        <taxon>Eukaryota</taxon>
        <taxon>Metazoa</taxon>
        <taxon>Spiralia</taxon>
        <taxon>Lophotrochozoa</taxon>
        <taxon>Mollusca</taxon>
        <taxon>Bivalvia</taxon>
        <taxon>Autobranchia</taxon>
        <taxon>Pteriomorphia</taxon>
        <taxon>Pterioida</taxon>
        <taxon>Pterioidea</taxon>
        <taxon>Pteriidae</taxon>
        <taxon>Pinctada</taxon>
    </lineage>
</organism>